<proteinExistence type="predicted"/>
<evidence type="ECO:0000313" key="3">
    <source>
        <dbReference type="Proteomes" id="UP000005439"/>
    </source>
</evidence>
<dbReference type="AlphaFoldDB" id="G8TXP0"/>
<reference evidence="2 3" key="2">
    <citation type="journal article" date="2012" name="Stand. Genomic Sci.">
        <title>Complete genome sequence of the moderately thermophilic mineral-sulfide-oxidizing firmicute Sulfobacillus acidophilus type strain (NAL(T)).</title>
        <authorList>
            <person name="Anderson I."/>
            <person name="Chertkov O."/>
            <person name="Chen A."/>
            <person name="Saunders E."/>
            <person name="Lapidus A."/>
            <person name="Nolan M."/>
            <person name="Lucas S."/>
            <person name="Hammon N."/>
            <person name="Deshpande S."/>
            <person name="Cheng J.F."/>
            <person name="Han C."/>
            <person name="Tapia R."/>
            <person name="Goodwin L.A."/>
            <person name="Pitluck S."/>
            <person name="Liolios K."/>
            <person name="Pagani I."/>
            <person name="Ivanova N."/>
            <person name="Mikhailova N."/>
            <person name="Pati A."/>
            <person name="Palaniappan K."/>
            <person name="Land M."/>
            <person name="Pan C."/>
            <person name="Rohde M."/>
            <person name="Pukall R."/>
            <person name="Goker M."/>
            <person name="Detter J.C."/>
            <person name="Woyke T."/>
            <person name="Bristow J."/>
            <person name="Eisen J.A."/>
            <person name="Markowitz V."/>
            <person name="Hugenholtz P."/>
            <person name="Kyrpides N.C."/>
            <person name="Klenk H.P."/>
            <person name="Mavromatis K."/>
        </authorList>
    </citation>
    <scope>NUCLEOTIDE SEQUENCE [LARGE SCALE GENOMIC DNA]</scope>
    <source>
        <strain evidence="3">ATCC 700253 / DSM 10332 / NAL</strain>
    </source>
</reference>
<dbReference type="EMBL" id="CP003179">
    <property type="protein sequence ID" value="AEW04996.1"/>
    <property type="molecule type" value="Genomic_DNA"/>
</dbReference>
<dbReference type="InterPro" id="IPR053136">
    <property type="entry name" value="UTP_pyrophosphatase-like"/>
</dbReference>
<dbReference type="Proteomes" id="UP000005439">
    <property type="component" value="Chromosome"/>
</dbReference>
<dbReference type="PANTHER" id="PTHR30399">
    <property type="entry name" value="UNCHARACTERIZED PROTEIN YGJP"/>
    <property type="match status" value="1"/>
</dbReference>
<dbReference type="Gene3D" id="3.30.2010.10">
    <property type="entry name" value="Metalloproteases ('zincins'), catalytic domain"/>
    <property type="match status" value="1"/>
</dbReference>
<name>G8TXP0_SULAD</name>
<evidence type="ECO:0000313" key="2">
    <source>
        <dbReference type="EMBL" id="AEW04996.1"/>
    </source>
</evidence>
<dbReference type="STRING" id="679936.Sulac_1499"/>
<evidence type="ECO:0000259" key="1">
    <source>
        <dbReference type="Pfam" id="PF01863"/>
    </source>
</evidence>
<organism evidence="2 3">
    <name type="scientific">Sulfobacillus acidophilus (strain ATCC 700253 / DSM 10332 / NAL)</name>
    <dbReference type="NCBI Taxonomy" id="679936"/>
    <lineage>
        <taxon>Bacteria</taxon>
        <taxon>Bacillati</taxon>
        <taxon>Bacillota</taxon>
        <taxon>Clostridia</taxon>
        <taxon>Eubacteriales</taxon>
        <taxon>Clostridiales Family XVII. Incertae Sedis</taxon>
        <taxon>Sulfobacillus</taxon>
    </lineage>
</organism>
<dbReference type="PANTHER" id="PTHR30399:SF1">
    <property type="entry name" value="UTP PYROPHOSPHATASE"/>
    <property type="match status" value="1"/>
</dbReference>
<accession>G8TXP0</accession>
<feature type="domain" description="YgjP-like metallopeptidase" evidence="1">
    <location>
        <begin position="23"/>
        <end position="221"/>
    </location>
</feature>
<sequence>MPHINLHGRDISYEIEYRPRRRHPAIQITETGQVRVLLPAEWPTPDAERILQDKATWVLRHLAIVGPMPPAVWENGQPVYWLGHCYRLAWDPALKRPSVVLDEEYCRVGGPADAMKFTIKGWMRQEAQVYLPRRLGEWAEHLALAPSRVKVGEYKTRWGYCRSDGLIALNWRLMQAPQSIMDYVIVHELIHLRHLHHQPSFWQSVAEVLPDYQARRQALREWEPVLKW</sequence>
<dbReference type="PATRIC" id="fig|679936.5.peg.1565"/>
<protein>
    <recommendedName>
        <fullName evidence="1">YgjP-like metallopeptidase domain-containing protein</fullName>
    </recommendedName>
</protein>
<gene>
    <name evidence="2" type="ordered locus">Sulac_1499</name>
</gene>
<reference evidence="3" key="1">
    <citation type="submission" date="2011-12" db="EMBL/GenBank/DDBJ databases">
        <title>The complete genome of chromosome of Sulfobacillus acidophilus DSM 10332.</title>
        <authorList>
            <person name="Lucas S."/>
            <person name="Han J."/>
            <person name="Lapidus A."/>
            <person name="Bruce D."/>
            <person name="Goodwin L."/>
            <person name="Pitluck S."/>
            <person name="Peters L."/>
            <person name="Kyrpides N."/>
            <person name="Mavromatis K."/>
            <person name="Ivanova N."/>
            <person name="Mikhailova N."/>
            <person name="Chertkov O."/>
            <person name="Saunders E."/>
            <person name="Detter J.C."/>
            <person name="Tapia R."/>
            <person name="Han C."/>
            <person name="Land M."/>
            <person name="Hauser L."/>
            <person name="Markowitz V."/>
            <person name="Cheng J.-F."/>
            <person name="Hugenholtz P."/>
            <person name="Woyke T."/>
            <person name="Wu D."/>
            <person name="Pukall R."/>
            <person name="Gehrich-Schroeter G."/>
            <person name="Schneider S."/>
            <person name="Klenk H.-P."/>
            <person name="Eisen J.A."/>
        </authorList>
    </citation>
    <scope>NUCLEOTIDE SEQUENCE [LARGE SCALE GENOMIC DNA]</scope>
    <source>
        <strain evidence="3">ATCC 700253 / DSM 10332 / NAL</strain>
    </source>
</reference>
<dbReference type="InterPro" id="IPR002725">
    <property type="entry name" value="YgjP-like_metallopeptidase"/>
</dbReference>
<dbReference type="HOGENOM" id="CLU_065947_2_2_9"/>
<dbReference type="KEGG" id="sap:Sulac_1499"/>
<keyword evidence="3" id="KW-1185">Reference proteome</keyword>
<dbReference type="Pfam" id="PF01863">
    <property type="entry name" value="YgjP-like"/>
    <property type="match status" value="1"/>
</dbReference>
<dbReference type="CDD" id="cd07344">
    <property type="entry name" value="M48_yhfN_like"/>
    <property type="match status" value="1"/>
</dbReference>